<keyword evidence="2" id="KW-1185">Reference proteome</keyword>
<reference evidence="1" key="1">
    <citation type="submission" date="2021-06" db="EMBL/GenBank/DDBJ databases">
        <authorList>
            <person name="Kallberg Y."/>
            <person name="Tangrot J."/>
            <person name="Rosling A."/>
        </authorList>
    </citation>
    <scope>NUCLEOTIDE SEQUENCE</scope>
    <source>
        <strain evidence="1">IN212</strain>
    </source>
</reference>
<comment type="caution">
    <text evidence="1">The sequence shown here is derived from an EMBL/GenBank/DDBJ whole genome shotgun (WGS) entry which is preliminary data.</text>
</comment>
<evidence type="ECO:0000313" key="2">
    <source>
        <dbReference type="Proteomes" id="UP000789396"/>
    </source>
</evidence>
<name>A0A9N9A4S8_9GLOM</name>
<gene>
    <name evidence="1" type="ORF">RFULGI_LOCUS3266</name>
</gene>
<sequence>MYDNLIFFSALKKLHKLCQLQIGGFAYYNLLYSSQYYLQALIRYLANSLKILSLLDIYDYHYKNLNCFLQDFDIERVKLEVFILPFNVELDLLSNLRKFIEKAKYLRYIEIVRSENYNVEKQKSSKREIINLYQLERYKDYFCAYEIEFESYIGTKE</sequence>
<evidence type="ECO:0000313" key="1">
    <source>
        <dbReference type="EMBL" id="CAG8519144.1"/>
    </source>
</evidence>
<dbReference type="EMBL" id="CAJVPZ010002770">
    <property type="protein sequence ID" value="CAG8519144.1"/>
    <property type="molecule type" value="Genomic_DNA"/>
</dbReference>
<accession>A0A9N9A4S8</accession>
<protein>
    <submittedName>
        <fullName evidence="1">9060_t:CDS:1</fullName>
    </submittedName>
</protein>
<dbReference type="OrthoDB" id="2463279at2759"/>
<dbReference type="Proteomes" id="UP000789396">
    <property type="component" value="Unassembled WGS sequence"/>
</dbReference>
<dbReference type="AlphaFoldDB" id="A0A9N9A4S8"/>
<proteinExistence type="predicted"/>
<organism evidence="1 2">
    <name type="scientific">Racocetra fulgida</name>
    <dbReference type="NCBI Taxonomy" id="60492"/>
    <lineage>
        <taxon>Eukaryota</taxon>
        <taxon>Fungi</taxon>
        <taxon>Fungi incertae sedis</taxon>
        <taxon>Mucoromycota</taxon>
        <taxon>Glomeromycotina</taxon>
        <taxon>Glomeromycetes</taxon>
        <taxon>Diversisporales</taxon>
        <taxon>Gigasporaceae</taxon>
        <taxon>Racocetra</taxon>
    </lineage>
</organism>